<dbReference type="InterPro" id="IPR020058">
    <property type="entry name" value="Glu/Gln-tRNA-synth_Ib_cat-dom"/>
</dbReference>
<keyword evidence="3 5" id="KW-0067">ATP-binding</keyword>
<evidence type="ECO:0000313" key="11">
    <source>
        <dbReference type="Proteomes" id="UP000789831"/>
    </source>
</evidence>
<keyword evidence="2 5" id="KW-0547">Nucleotide-binding</keyword>
<dbReference type="GO" id="GO:0006424">
    <property type="term" value="P:glutamyl-tRNA aminoacylation"/>
    <property type="evidence" value="ECO:0007669"/>
    <property type="project" value="TreeGrafter"/>
</dbReference>
<gene>
    <name evidence="10" type="ORF">AGERDE_LOCUS4554</name>
</gene>
<dbReference type="EMBL" id="CAJVPL010000534">
    <property type="protein sequence ID" value="CAG8507237.1"/>
    <property type="molecule type" value="Genomic_DNA"/>
</dbReference>
<proteinExistence type="inferred from homology"/>
<evidence type="ECO:0000259" key="9">
    <source>
        <dbReference type="Pfam" id="PF00749"/>
    </source>
</evidence>
<accession>A0A9N8ZU57</accession>
<keyword evidence="7" id="KW-1133">Transmembrane helix</keyword>
<dbReference type="AlphaFoldDB" id="A0A9N8ZU57"/>
<dbReference type="GO" id="GO:0004818">
    <property type="term" value="F:glutamate-tRNA ligase activity"/>
    <property type="evidence" value="ECO:0007669"/>
    <property type="project" value="TreeGrafter"/>
</dbReference>
<evidence type="ECO:0000256" key="4">
    <source>
        <dbReference type="ARBA" id="ARBA00023146"/>
    </source>
</evidence>
<feature type="region of interest" description="Disordered" evidence="6">
    <location>
        <begin position="126"/>
        <end position="148"/>
    </location>
</feature>
<dbReference type="SUPFAM" id="SSF52374">
    <property type="entry name" value="Nucleotidylyl transferase"/>
    <property type="match status" value="1"/>
</dbReference>
<keyword evidence="11" id="KW-1185">Reference proteome</keyword>
<evidence type="ECO:0000256" key="7">
    <source>
        <dbReference type="SAM" id="Phobius"/>
    </source>
</evidence>
<feature type="signal peptide" evidence="8">
    <location>
        <begin position="1"/>
        <end position="16"/>
    </location>
</feature>
<dbReference type="GO" id="GO:0005829">
    <property type="term" value="C:cytosol"/>
    <property type="evidence" value="ECO:0007669"/>
    <property type="project" value="TreeGrafter"/>
</dbReference>
<feature type="transmembrane region" description="Helical" evidence="7">
    <location>
        <begin position="93"/>
        <end position="112"/>
    </location>
</feature>
<dbReference type="GO" id="GO:0005524">
    <property type="term" value="F:ATP binding"/>
    <property type="evidence" value="ECO:0007669"/>
    <property type="project" value="UniProtKB-KW"/>
</dbReference>
<dbReference type="PANTHER" id="PTHR43311:SF2">
    <property type="entry name" value="GLUTAMATE--TRNA LIGASE, MITOCHONDRIAL-RELATED"/>
    <property type="match status" value="1"/>
</dbReference>
<evidence type="ECO:0000256" key="5">
    <source>
        <dbReference type="RuleBase" id="RU363037"/>
    </source>
</evidence>
<comment type="caution">
    <text evidence="10">The sequence shown here is derived from an EMBL/GenBank/DDBJ whole genome shotgun (WGS) entry which is preliminary data.</text>
</comment>
<dbReference type="InterPro" id="IPR014729">
    <property type="entry name" value="Rossmann-like_a/b/a_fold"/>
</dbReference>
<feature type="chain" id="PRO_5040315560" evidence="8">
    <location>
        <begin position="17"/>
        <end position="303"/>
    </location>
</feature>
<evidence type="ECO:0000256" key="2">
    <source>
        <dbReference type="ARBA" id="ARBA00022741"/>
    </source>
</evidence>
<keyword evidence="7" id="KW-0472">Membrane</keyword>
<evidence type="ECO:0000256" key="8">
    <source>
        <dbReference type="SAM" id="SignalP"/>
    </source>
</evidence>
<dbReference type="Pfam" id="PF00749">
    <property type="entry name" value="tRNA-synt_1c"/>
    <property type="match status" value="1"/>
</dbReference>
<dbReference type="PANTHER" id="PTHR43311">
    <property type="entry name" value="GLUTAMATE--TRNA LIGASE"/>
    <property type="match status" value="1"/>
</dbReference>
<feature type="compositionally biased region" description="Basic and acidic residues" evidence="6">
    <location>
        <begin position="131"/>
        <end position="142"/>
    </location>
</feature>
<dbReference type="InterPro" id="IPR049940">
    <property type="entry name" value="GluQ/Sye"/>
</dbReference>
<evidence type="ECO:0000313" key="10">
    <source>
        <dbReference type="EMBL" id="CAG8507237.1"/>
    </source>
</evidence>
<protein>
    <submittedName>
        <fullName evidence="10">7582_t:CDS:1</fullName>
    </submittedName>
</protein>
<dbReference type="OrthoDB" id="428822at2759"/>
<dbReference type="Gene3D" id="3.40.50.620">
    <property type="entry name" value="HUPs"/>
    <property type="match status" value="1"/>
</dbReference>
<keyword evidence="1 5" id="KW-0436">Ligase</keyword>
<evidence type="ECO:0000256" key="6">
    <source>
        <dbReference type="SAM" id="MobiDB-lite"/>
    </source>
</evidence>
<dbReference type="Proteomes" id="UP000789831">
    <property type="component" value="Unassembled WGS sequence"/>
</dbReference>
<evidence type="ECO:0000256" key="1">
    <source>
        <dbReference type="ARBA" id="ARBA00022598"/>
    </source>
</evidence>
<comment type="similarity">
    <text evidence="5">Belongs to the class-I aminoacyl-tRNA synthetase family.</text>
</comment>
<keyword evidence="5" id="KW-0648">Protein biosynthesis</keyword>
<reference evidence="10" key="1">
    <citation type="submission" date="2021-06" db="EMBL/GenBank/DDBJ databases">
        <authorList>
            <person name="Kallberg Y."/>
            <person name="Tangrot J."/>
            <person name="Rosling A."/>
        </authorList>
    </citation>
    <scope>NUCLEOTIDE SEQUENCE</scope>
    <source>
        <strain evidence="10">MT106</strain>
    </source>
</reference>
<evidence type="ECO:0000256" key="3">
    <source>
        <dbReference type="ARBA" id="ARBA00022840"/>
    </source>
</evidence>
<name>A0A9N8ZU57_9GLOM</name>
<feature type="domain" description="Glutamyl/glutaminyl-tRNA synthetase class Ib catalytic" evidence="9">
    <location>
        <begin position="139"/>
        <end position="303"/>
    </location>
</feature>
<keyword evidence="4 5" id="KW-0030">Aminoacyl-tRNA synthetase</keyword>
<keyword evidence="8" id="KW-0732">Signal</keyword>
<sequence>MLVLALCQGLLFSVDGFVTSLLKSPFNQMCYAINKAEGIPDKKKDYIITKATESNEHCKETLKKFGIITIVVELSRVFIQTDKENRALQYENLMVLSYVIPLLFAALAIWLIHKELKKIEKLTNSAHGGKQKGDGLKPDESIFRPGNYDPYRQTQRLDIYRKYIEKLLVEKKAYYCFCSPAELAQEKVEYIKKNQKRNYQYSRKCCQLSEKEVNFLLQKNTPYVLRLKIPQAKKYSFCDLVRGEINFQGQDIEDFVLWRQNGMPNYNLACVVDDYLMKISHVLRGEEHLSNTGKQLVLYEALK</sequence>
<keyword evidence="7" id="KW-0812">Transmembrane</keyword>
<organism evidence="10 11">
    <name type="scientific">Ambispora gerdemannii</name>
    <dbReference type="NCBI Taxonomy" id="144530"/>
    <lineage>
        <taxon>Eukaryota</taxon>
        <taxon>Fungi</taxon>
        <taxon>Fungi incertae sedis</taxon>
        <taxon>Mucoromycota</taxon>
        <taxon>Glomeromycotina</taxon>
        <taxon>Glomeromycetes</taxon>
        <taxon>Archaeosporales</taxon>
        <taxon>Ambisporaceae</taxon>
        <taxon>Ambispora</taxon>
    </lineage>
</organism>